<evidence type="ECO:0000256" key="1">
    <source>
        <dbReference type="SAM" id="MobiDB-lite"/>
    </source>
</evidence>
<reference evidence="2 3" key="1">
    <citation type="journal article" date="2018" name="Nat. Ecol. Evol.">
        <title>Shark genomes provide insights into elasmobranch evolution and the origin of vertebrates.</title>
        <authorList>
            <person name="Hara Y"/>
            <person name="Yamaguchi K"/>
            <person name="Onimaru K"/>
            <person name="Kadota M"/>
            <person name="Koyanagi M"/>
            <person name="Keeley SD"/>
            <person name="Tatsumi K"/>
            <person name="Tanaka K"/>
            <person name="Motone F"/>
            <person name="Kageyama Y"/>
            <person name="Nozu R"/>
            <person name="Adachi N"/>
            <person name="Nishimura O"/>
            <person name="Nakagawa R"/>
            <person name="Tanegashima C"/>
            <person name="Kiyatake I"/>
            <person name="Matsumoto R"/>
            <person name="Murakumo K"/>
            <person name="Nishida K"/>
            <person name="Terakita A"/>
            <person name="Kuratani S"/>
            <person name="Sato K"/>
            <person name="Hyodo S Kuraku.S."/>
        </authorList>
    </citation>
    <scope>NUCLEOTIDE SEQUENCE [LARGE SCALE GENOMIC DNA]</scope>
</reference>
<dbReference type="Proteomes" id="UP000287033">
    <property type="component" value="Unassembled WGS sequence"/>
</dbReference>
<comment type="caution">
    <text evidence="2">The sequence shown here is derived from an EMBL/GenBank/DDBJ whole genome shotgun (WGS) entry which is preliminary data.</text>
</comment>
<sequence>MRELRLQITATHARAPAPLRAPPPSARGPIGSLKTTLLSITMPPAPPSITQPLLRQSHSRPAPYRSPWALSSDDDPGSWLHPPRLLSVRFNHPAPILNSQQVLDEEEEGEPYKLRPAPALSLTFPLPKVTPPPSRERKFKIKCINWRVSSR</sequence>
<dbReference type="AlphaFoldDB" id="A0A401RXM6"/>
<dbReference type="EMBL" id="BEZZ01000018">
    <property type="protein sequence ID" value="GCC22849.1"/>
    <property type="molecule type" value="Genomic_DNA"/>
</dbReference>
<proteinExistence type="predicted"/>
<organism evidence="2 3">
    <name type="scientific">Chiloscyllium punctatum</name>
    <name type="common">Brownbanded bambooshark</name>
    <name type="synonym">Hemiscyllium punctatum</name>
    <dbReference type="NCBI Taxonomy" id="137246"/>
    <lineage>
        <taxon>Eukaryota</taxon>
        <taxon>Metazoa</taxon>
        <taxon>Chordata</taxon>
        <taxon>Craniata</taxon>
        <taxon>Vertebrata</taxon>
        <taxon>Chondrichthyes</taxon>
        <taxon>Elasmobranchii</taxon>
        <taxon>Galeomorphii</taxon>
        <taxon>Galeoidea</taxon>
        <taxon>Orectolobiformes</taxon>
        <taxon>Hemiscylliidae</taxon>
        <taxon>Chiloscyllium</taxon>
    </lineage>
</organism>
<feature type="region of interest" description="Disordered" evidence="1">
    <location>
        <begin position="1"/>
        <end position="29"/>
    </location>
</feature>
<protein>
    <submittedName>
        <fullName evidence="2">Uncharacterized protein</fullName>
    </submittedName>
</protein>
<gene>
    <name evidence="2" type="ORF">chiPu_0001239</name>
</gene>
<keyword evidence="3" id="KW-1185">Reference proteome</keyword>
<evidence type="ECO:0000313" key="2">
    <source>
        <dbReference type="EMBL" id="GCC22849.1"/>
    </source>
</evidence>
<evidence type="ECO:0000313" key="3">
    <source>
        <dbReference type="Proteomes" id="UP000287033"/>
    </source>
</evidence>
<accession>A0A401RXM6</accession>
<feature type="region of interest" description="Disordered" evidence="1">
    <location>
        <begin position="41"/>
        <end position="74"/>
    </location>
</feature>
<name>A0A401RXM6_CHIPU</name>